<dbReference type="InterPro" id="IPR036875">
    <property type="entry name" value="Znf_CCHC_sf"/>
</dbReference>
<evidence type="ECO:0000313" key="4">
    <source>
        <dbReference type="EMBL" id="KAK0137686.1"/>
    </source>
</evidence>
<keyword evidence="1" id="KW-0862">Zinc</keyword>
<dbReference type="EMBL" id="JAOPHQ010004857">
    <property type="protein sequence ID" value="KAK0137686.1"/>
    <property type="molecule type" value="Genomic_DNA"/>
</dbReference>
<keyword evidence="1" id="KW-0479">Metal-binding</keyword>
<dbReference type="Pfam" id="PF00098">
    <property type="entry name" value="zf-CCHC"/>
    <property type="match status" value="1"/>
</dbReference>
<dbReference type="PROSITE" id="PS50158">
    <property type="entry name" value="ZF_CCHC"/>
    <property type="match status" value="1"/>
</dbReference>
<evidence type="ECO:0000313" key="5">
    <source>
        <dbReference type="Proteomes" id="UP001174136"/>
    </source>
</evidence>
<keyword evidence="5" id="KW-1185">Reference proteome</keyword>
<dbReference type="InterPro" id="IPR001878">
    <property type="entry name" value="Znf_CCHC"/>
</dbReference>
<evidence type="ECO:0000259" key="3">
    <source>
        <dbReference type="PROSITE" id="PS50158"/>
    </source>
</evidence>
<name>A0AA47NT95_MERPO</name>
<keyword evidence="1" id="KW-0863">Zinc-finger</keyword>
<gene>
    <name evidence="4" type="ORF">N1851_026116</name>
</gene>
<dbReference type="SUPFAM" id="SSF57756">
    <property type="entry name" value="Retrovirus zinc finger-like domains"/>
    <property type="match status" value="1"/>
</dbReference>
<dbReference type="SMART" id="SM00343">
    <property type="entry name" value="ZnF_C2HC"/>
    <property type="match status" value="1"/>
</dbReference>
<evidence type="ECO:0000256" key="2">
    <source>
        <dbReference type="SAM" id="Coils"/>
    </source>
</evidence>
<dbReference type="AlphaFoldDB" id="A0AA47NT95"/>
<feature type="coiled-coil region" evidence="2">
    <location>
        <begin position="21"/>
        <end position="48"/>
    </location>
</feature>
<keyword evidence="2" id="KW-0175">Coiled coil</keyword>
<dbReference type="GO" id="GO:0008270">
    <property type="term" value="F:zinc ion binding"/>
    <property type="evidence" value="ECO:0007669"/>
    <property type="project" value="UniProtKB-KW"/>
</dbReference>
<protein>
    <recommendedName>
        <fullName evidence="3">CCHC-type domain-containing protein</fullName>
    </recommendedName>
</protein>
<sequence length="394" mass="43415">MALSTFWVADPWASPSQAFELTEVTAMLKLQQEQLNRLTETLAQLHTSQARPRPPYRGQVICRRCEQPGHFARECEVSTVGICFSTAGLAARSRSASGKLAPAVLQSQSSEGAITGSPVIVRDERGAKLIATCPHLDIIIGEVVVPCLVDTGSMVSTVTESFFRQHFEIWDQEKLRSCHWLQLRAANGLPIPYLGYLELERCHQASPSPPSNTGGNVKVRGKKACRIPGGTMQIVPATSATWYPDITVLFEPLDRGLPAGLLASPALVRVERGTAYIPIVNLGSTDVLLYPRTVLFRGTQNSLCNLWHARQQHLWSFIPRVTPIGSLAYPITGEEIRGRCVPPPILSHFLARGLPSCLAVLFLFRFRIPGRPVHAQCRRAPLTRTCTTVEMTHE</sequence>
<accession>A0AA47NT95</accession>
<reference evidence="4" key="1">
    <citation type="journal article" date="2023" name="Front. Mar. Sci.">
        <title>A new Merluccius polli reference genome to investigate the effects of global change in West African waters.</title>
        <authorList>
            <person name="Mateo J.L."/>
            <person name="Blanco-Fernandez C."/>
            <person name="Garcia-Vazquez E."/>
            <person name="Machado-Schiaffino G."/>
        </authorList>
    </citation>
    <scope>NUCLEOTIDE SEQUENCE</scope>
    <source>
        <strain evidence="4">C29</strain>
        <tissue evidence="4">Fin</tissue>
    </source>
</reference>
<dbReference type="Proteomes" id="UP001174136">
    <property type="component" value="Unassembled WGS sequence"/>
</dbReference>
<feature type="domain" description="CCHC-type" evidence="3">
    <location>
        <begin position="62"/>
        <end position="75"/>
    </location>
</feature>
<evidence type="ECO:0000256" key="1">
    <source>
        <dbReference type="PROSITE-ProRule" id="PRU00047"/>
    </source>
</evidence>
<organism evidence="4 5">
    <name type="scientific">Merluccius polli</name>
    <name type="common">Benguela hake</name>
    <name type="synonym">Merluccius cadenati</name>
    <dbReference type="NCBI Taxonomy" id="89951"/>
    <lineage>
        <taxon>Eukaryota</taxon>
        <taxon>Metazoa</taxon>
        <taxon>Chordata</taxon>
        <taxon>Craniata</taxon>
        <taxon>Vertebrata</taxon>
        <taxon>Euteleostomi</taxon>
        <taxon>Actinopterygii</taxon>
        <taxon>Neopterygii</taxon>
        <taxon>Teleostei</taxon>
        <taxon>Neoteleostei</taxon>
        <taxon>Acanthomorphata</taxon>
        <taxon>Zeiogadaria</taxon>
        <taxon>Gadariae</taxon>
        <taxon>Gadiformes</taxon>
        <taxon>Gadoidei</taxon>
        <taxon>Merlucciidae</taxon>
        <taxon>Merluccius</taxon>
    </lineage>
</organism>
<comment type="caution">
    <text evidence="4">The sequence shown here is derived from an EMBL/GenBank/DDBJ whole genome shotgun (WGS) entry which is preliminary data.</text>
</comment>
<dbReference type="GO" id="GO:0003676">
    <property type="term" value="F:nucleic acid binding"/>
    <property type="evidence" value="ECO:0007669"/>
    <property type="project" value="InterPro"/>
</dbReference>
<proteinExistence type="predicted"/>